<keyword evidence="3" id="KW-1133">Transmembrane helix</keyword>
<comment type="caution">
    <text evidence="5">The sequence shown here is derived from an EMBL/GenBank/DDBJ whole genome shotgun (WGS) entry which is preliminary data.</text>
</comment>
<keyword evidence="3" id="KW-0812">Transmembrane</keyword>
<dbReference type="Pfam" id="PF01494">
    <property type="entry name" value="FAD_binding_3"/>
    <property type="match status" value="1"/>
</dbReference>
<evidence type="ECO:0000256" key="2">
    <source>
        <dbReference type="ARBA" id="ARBA00023033"/>
    </source>
</evidence>
<keyword evidence="3" id="KW-0472">Membrane</keyword>
<sequence>MSCIETPLRRALVVGAGIGGLAAGITLASTGWTVDVVEIKAVNAAVGVGLNHPANALRALRALGVYDEVMAHGYQYRGIRRYDSEGRPTAEFTPIDPPDVPFQVSMTRADLHRILTDAAEKAGVTMRLGTTWESLEDDGAGVDVAFTDGTTARYDLVVGADGIRSPLRDLLFGADHDPVPTGYACWRVAVDRRPDMLLSEYWNGNLVKAAVLHLNEKTMYLLVVEEGDWDAVPDPATMIPTLKDKIAGFGGLVAWARDAITADSEIHWAPLQEVFLPAPWHKGNIVLIGDAAHAVAPHLAQGAAMAMEDAVVLADELRGTEVRDALASFMRRRYERVKYVQDQAHAILQNEMENDAERKAEFAAGLGDRQLEITRFLADAP</sequence>
<evidence type="ECO:0000259" key="4">
    <source>
        <dbReference type="Pfam" id="PF01494"/>
    </source>
</evidence>
<dbReference type="InterPro" id="IPR036188">
    <property type="entry name" value="FAD/NAD-bd_sf"/>
</dbReference>
<gene>
    <name evidence="5" type="ORF">ACFQGO_22615</name>
</gene>
<dbReference type="InterPro" id="IPR050493">
    <property type="entry name" value="FAD-dep_Monooxygenase_BioMet"/>
</dbReference>
<evidence type="ECO:0000313" key="5">
    <source>
        <dbReference type="EMBL" id="MFC5810257.1"/>
    </source>
</evidence>
<keyword evidence="6" id="KW-1185">Reference proteome</keyword>
<dbReference type="Gene3D" id="3.50.50.60">
    <property type="entry name" value="FAD/NAD(P)-binding domain"/>
    <property type="match status" value="1"/>
</dbReference>
<dbReference type="Proteomes" id="UP001596112">
    <property type="component" value="Unassembled WGS sequence"/>
</dbReference>
<evidence type="ECO:0000256" key="1">
    <source>
        <dbReference type="ARBA" id="ARBA00023002"/>
    </source>
</evidence>
<dbReference type="SUPFAM" id="SSF51905">
    <property type="entry name" value="FAD/NAD(P)-binding domain"/>
    <property type="match status" value="1"/>
</dbReference>
<accession>A0ABW1BB70</accession>
<feature type="transmembrane region" description="Helical" evidence="3">
    <location>
        <begin position="12"/>
        <end position="34"/>
    </location>
</feature>
<dbReference type="NCBIfam" id="NF005313">
    <property type="entry name" value="PRK06847.1"/>
    <property type="match status" value="1"/>
</dbReference>
<organism evidence="5 6">
    <name type="scientific">Streptomyces heilongjiangensis</name>
    <dbReference type="NCBI Taxonomy" id="945052"/>
    <lineage>
        <taxon>Bacteria</taxon>
        <taxon>Bacillati</taxon>
        <taxon>Actinomycetota</taxon>
        <taxon>Actinomycetes</taxon>
        <taxon>Kitasatosporales</taxon>
        <taxon>Streptomycetaceae</taxon>
        <taxon>Streptomyces</taxon>
    </lineage>
</organism>
<dbReference type="PANTHER" id="PTHR13789:SF309">
    <property type="entry name" value="PUTATIVE (AFU_ORTHOLOGUE AFUA_6G14510)-RELATED"/>
    <property type="match status" value="1"/>
</dbReference>
<dbReference type="InterPro" id="IPR002938">
    <property type="entry name" value="FAD-bd"/>
</dbReference>
<keyword evidence="2 5" id="KW-0503">Monooxygenase</keyword>
<proteinExistence type="predicted"/>
<protein>
    <submittedName>
        <fullName evidence="5">FAD-dependent monooxygenase</fullName>
    </submittedName>
</protein>
<dbReference type="PANTHER" id="PTHR13789">
    <property type="entry name" value="MONOOXYGENASE"/>
    <property type="match status" value="1"/>
</dbReference>
<feature type="domain" description="FAD-binding" evidence="4">
    <location>
        <begin position="11"/>
        <end position="343"/>
    </location>
</feature>
<dbReference type="RefSeq" id="WP_272171752.1">
    <property type="nucleotide sequence ID" value="NZ_JAQOSL010000036.1"/>
</dbReference>
<dbReference type="PRINTS" id="PR00420">
    <property type="entry name" value="RNGMNOXGNASE"/>
</dbReference>
<reference evidence="6" key="1">
    <citation type="journal article" date="2019" name="Int. J. Syst. Evol. Microbiol.">
        <title>The Global Catalogue of Microorganisms (GCM) 10K type strain sequencing project: providing services to taxonomists for standard genome sequencing and annotation.</title>
        <authorList>
            <consortium name="The Broad Institute Genomics Platform"/>
            <consortium name="The Broad Institute Genome Sequencing Center for Infectious Disease"/>
            <person name="Wu L."/>
            <person name="Ma J."/>
        </authorList>
    </citation>
    <scope>NUCLEOTIDE SEQUENCE [LARGE SCALE GENOMIC DNA]</scope>
    <source>
        <strain evidence="6">JCM 9918</strain>
    </source>
</reference>
<evidence type="ECO:0000313" key="6">
    <source>
        <dbReference type="Proteomes" id="UP001596112"/>
    </source>
</evidence>
<name>A0ABW1BB70_9ACTN</name>
<keyword evidence="1" id="KW-0560">Oxidoreductase</keyword>
<dbReference type="GO" id="GO:0004497">
    <property type="term" value="F:monooxygenase activity"/>
    <property type="evidence" value="ECO:0007669"/>
    <property type="project" value="UniProtKB-KW"/>
</dbReference>
<evidence type="ECO:0000256" key="3">
    <source>
        <dbReference type="SAM" id="Phobius"/>
    </source>
</evidence>
<dbReference type="EMBL" id="JBHSNZ010000015">
    <property type="protein sequence ID" value="MFC5810257.1"/>
    <property type="molecule type" value="Genomic_DNA"/>
</dbReference>